<evidence type="ECO:0000256" key="1">
    <source>
        <dbReference type="SAM" id="MobiDB-lite"/>
    </source>
</evidence>
<feature type="compositionally biased region" description="Basic and acidic residues" evidence="1">
    <location>
        <begin position="18"/>
        <end position="27"/>
    </location>
</feature>
<organism evidence="3 4">
    <name type="scientific">Ameca splendens</name>
    <dbReference type="NCBI Taxonomy" id="208324"/>
    <lineage>
        <taxon>Eukaryota</taxon>
        <taxon>Metazoa</taxon>
        <taxon>Chordata</taxon>
        <taxon>Craniata</taxon>
        <taxon>Vertebrata</taxon>
        <taxon>Euteleostomi</taxon>
        <taxon>Actinopterygii</taxon>
        <taxon>Neopterygii</taxon>
        <taxon>Teleostei</taxon>
        <taxon>Neoteleostei</taxon>
        <taxon>Acanthomorphata</taxon>
        <taxon>Ovalentaria</taxon>
        <taxon>Atherinomorphae</taxon>
        <taxon>Cyprinodontiformes</taxon>
        <taxon>Goodeidae</taxon>
        <taxon>Ameca</taxon>
    </lineage>
</organism>
<name>A0ABV0YQX6_9TELE</name>
<evidence type="ECO:0000313" key="3">
    <source>
        <dbReference type="EMBL" id="MEQ2296260.1"/>
    </source>
</evidence>
<accession>A0ABV0YQX6</accession>
<dbReference type="EMBL" id="JAHRIP010039720">
    <property type="protein sequence ID" value="MEQ2296260.1"/>
    <property type="molecule type" value="Genomic_DNA"/>
</dbReference>
<evidence type="ECO:0000256" key="2">
    <source>
        <dbReference type="SAM" id="Phobius"/>
    </source>
</evidence>
<proteinExistence type="predicted"/>
<gene>
    <name evidence="3" type="ORF">AMECASPLE_023080</name>
</gene>
<feature type="region of interest" description="Disordered" evidence="1">
    <location>
        <begin position="1"/>
        <end position="27"/>
    </location>
</feature>
<comment type="caution">
    <text evidence="3">The sequence shown here is derived from an EMBL/GenBank/DDBJ whole genome shotgun (WGS) entry which is preliminary data.</text>
</comment>
<feature type="transmembrane region" description="Helical" evidence="2">
    <location>
        <begin position="128"/>
        <end position="150"/>
    </location>
</feature>
<keyword evidence="4" id="KW-1185">Reference proteome</keyword>
<keyword evidence="2" id="KW-0472">Membrane</keyword>
<reference evidence="3 4" key="1">
    <citation type="submission" date="2021-06" db="EMBL/GenBank/DDBJ databases">
        <authorList>
            <person name="Palmer J.M."/>
        </authorList>
    </citation>
    <scope>NUCLEOTIDE SEQUENCE [LARGE SCALE GENOMIC DNA]</scope>
    <source>
        <strain evidence="3 4">AS_MEX2019</strain>
        <tissue evidence="3">Muscle</tissue>
    </source>
</reference>
<protein>
    <submittedName>
        <fullName evidence="3">Uncharacterized protein</fullName>
    </submittedName>
</protein>
<keyword evidence="2" id="KW-1133">Transmembrane helix</keyword>
<evidence type="ECO:0000313" key="4">
    <source>
        <dbReference type="Proteomes" id="UP001469553"/>
    </source>
</evidence>
<sequence length="210" mass="22931">MVTEDHGVRQFPTNAHQPHRDTHDQPNRTNMYEKAHAIYRGKTPSFLLLFNPPPHSASLSLPFSLSAHPSGYDVLPAATTAHSLFGPRAADRHARCLCVSVCLSVPPFFNTSLSGVSATAHAASHCPLLSVICLHLLTSDYLCFFFSGLWGRSYHKKKKGNKQTPPPISLALAPSPSPASLLLQSQQLHLPICVSSARDMDGRDLSLFQN</sequence>
<keyword evidence="2" id="KW-0812">Transmembrane</keyword>
<dbReference type="Proteomes" id="UP001469553">
    <property type="component" value="Unassembled WGS sequence"/>
</dbReference>